<dbReference type="AlphaFoldDB" id="A0A843U7C4"/>
<sequence>MGDPGSSGGGKTNLASCLVATTFLILVLFALAAVVFVLFRPREPRIEVNAFQVPSFAAANGTVRFTFAQYATVRNPNRAAFSHYDSTLQLVYAGSQVAFMFIPAGEINGGRTQYMSATFDVGSFPLAAAAPPPPPTPPGAGSLVVESRMKLKGKVRVLRFLTHRVEAAARCRVGVSVRDGSVLGFRC</sequence>
<evidence type="ECO:0000256" key="1">
    <source>
        <dbReference type="SAM" id="Phobius"/>
    </source>
</evidence>
<protein>
    <recommendedName>
        <fullName evidence="4">Late embryogenesis abundant protein LEA-2 subgroup domain-containing protein</fullName>
    </recommendedName>
</protein>
<feature type="transmembrane region" description="Helical" evidence="1">
    <location>
        <begin position="12"/>
        <end position="39"/>
    </location>
</feature>
<dbReference type="InterPro" id="IPR055301">
    <property type="entry name" value="Lea14-like_2"/>
</dbReference>
<accession>A0A843U7C4</accession>
<evidence type="ECO:0000313" key="3">
    <source>
        <dbReference type="Proteomes" id="UP000652761"/>
    </source>
</evidence>
<proteinExistence type="predicted"/>
<gene>
    <name evidence="2" type="ORF">Taro_009734</name>
</gene>
<dbReference type="PANTHER" id="PTHR31852">
    <property type="entry name" value="LATE EMBRYOGENESIS ABUNDANT (LEA) HYDROXYPROLINE-RICH GLYCOPROTEIN FAMILY"/>
    <property type="match status" value="1"/>
</dbReference>
<dbReference type="EMBL" id="NMUH01000343">
    <property type="protein sequence ID" value="MQL77313.1"/>
    <property type="molecule type" value="Genomic_DNA"/>
</dbReference>
<keyword evidence="1" id="KW-0812">Transmembrane</keyword>
<dbReference type="Proteomes" id="UP000652761">
    <property type="component" value="Unassembled WGS sequence"/>
</dbReference>
<keyword evidence="1" id="KW-0472">Membrane</keyword>
<evidence type="ECO:0008006" key="4">
    <source>
        <dbReference type="Google" id="ProtNLM"/>
    </source>
</evidence>
<dbReference type="OrthoDB" id="685087at2759"/>
<name>A0A843U7C4_COLES</name>
<comment type="caution">
    <text evidence="2">The sequence shown here is derived from an EMBL/GenBank/DDBJ whole genome shotgun (WGS) entry which is preliminary data.</text>
</comment>
<evidence type="ECO:0000313" key="2">
    <source>
        <dbReference type="EMBL" id="MQL77313.1"/>
    </source>
</evidence>
<organism evidence="2 3">
    <name type="scientific">Colocasia esculenta</name>
    <name type="common">Wild taro</name>
    <name type="synonym">Arum esculentum</name>
    <dbReference type="NCBI Taxonomy" id="4460"/>
    <lineage>
        <taxon>Eukaryota</taxon>
        <taxon>Viridiplantae</taxon>
        <taxon>Streptophyta</taxon>
        <taxon>Embryophyta</taxon>
        <taxon>Tracheophyta</taxon>
        <taxon>Spermatophyta</taxon>
        <taxon>Magnoliopsida</taxon>
        <taxon>Liliopsida</taxon>
        <taxon>Araceae</taxon>
        <taxon>Aroideae</taxon>
        <taxon>Colocasieae</taxon>
        <taxon>Colocasia</taxon>
    </lineage>
</organism>
<reference evidence="2" key="1">
    <citation type="submission" date="2017-07" db="EMBL/GenBank/DDBJ databases">
        <title>Taro Niue Genome Assembly and Annotation.</title>
        <authorList>
            <person name="Atibalentja N."/>
            <person name="Keating K."/>
            <person name="Fields C.J."/>
        </authorList>
    </citation>
    <scope>NUCLEOTIDE SEQUENCE</scope>
    <source>
        <strain evidence="2">Niue_2</strain>
        <tissue evidence="2">Leaf</tissue>
    </source>
</reference>
<keyword evidence="1" id="KW-1133">Transmembrane helix</keyword>
<keyword evidence="3" id="KW-1185">Reference proteome</keyword>